<keyword evidence="2 6" id="KW-0812">Transmembrane</keyword>
<evidence type="ECO:0000313" key="8">
    <source>
        <dbReference type="Proteomes" id="UP000297716"/>
    </source>
</evidence>
<dbReference type="GO" id="GO:0016020">
    <property type="term" value="C:membrane"/>
    <property type="evidence" value="ECO:0007669"/>
    <property type="project" value="UniProtKB-SubCell"/>
</dbReference>
<evidence type="ECO:0000256" key="5">
    <source>
        <dbReference type="SAM" id="MobiDB-lite"/>
    </source>
</evidence>
<reference evidence="7 8" key="1">
    <citation type="submission" date="2019-03" db="EMBL/GenBank/DDBJ databases">
        <title>Draft genome sequence of Xylaria hypoxylon DSM 108379, a ubiquitous saprotrophic-parasitic fungi on hardwood.</title>
        <authorList>
            <person name="Buettner E."/>
            <person name="Leonhardt S."/>
            <person name="Gebauer A.M."/>
            <person name="Liers C."/>
            <person name="Hofrichter M."/>
            <person name="Kellner H."/>
        </authorList>
    </citation>
    <scope>NUCLEOTIDE SEQUENCE [LARGE SCALE GENOMIC DNA]</scope>
    <source>
        <strain evidence="7 8">DSM 108379</strain>
    </source>
</reference>
<dbReference type="EMBL" id="SKBN01000098">
    <property type="protein sequence ID" value="TGJ83311.1"/>
    <property type="molecule type" value="Genomic_DNA"/>
</dbReference>
<comment type="subcellular location">
    <subcellularLocation>
        <location evidence="1">Membrane</location>
        <topology evidence="1">Single-pass membrane protein</topology>
    </subcellularLocation>
</comment>
<feature type="compositionally biased region" description="Polar residues" evidence="5">
    <location>
        <begin position="113"/>
        <end position="123"/>
    </location>
</feature>
<name>A0A4Z0YVA2_9PEZI</name>
<evidence type="ECO:0000256" key="3">
    <source>
        <dbReference type="ARBA" id="ARBA00022989"/>
    </source>
</evidence>
<organism evidence="7 8">
    <name type="scientific">Xylaria hypoxylon</name>
    <dbReference type="NCBI Taxonomy" id="37992"/>
    <lineage>
        <taxon>Eukaryota</taxon>
        <taxon>Fungi</taxon>
        <taxon>Dikarya</taxon>
        <taxon>Ascomycota</taxon>
        <taxon>Pezizomycotina</taxon>
        <taxon>Sordariomycetes</taxon>
        <taxon>Xylariomycetidae</taxon>
        <taxon>Xylariales</taxon>
        <taxon>Xylariaceae</taxon>
        <taxon>Xylaria</taxon>
    </lineage>
</organism>
<feature type="region of interest" description="Disordered" evidence="5">
    <location>
        <begin position="135"/>
        <end position="154"/>
    </location>
</feature>
<feature type="region of interest" description="Disordered" evidence="5">
    <location>
        <begin position="1"/>
        <end position="36"/>
    </location>
</feature>
<protein>
    <recommendedName>
        <fullName evidence="9">Mid2 domain-containing protein</fullName>
    </recommendedName>
</protein>
<dbReference type="OrthoDB" id="2537459at2759"/>
<dbReference type="Proteomes" id="UP000297716">
    <property type="component" value="Unassembled WGS sequence"/>
</dbReference>
<evidence type="ECO:0000256" key="6">
    <source>
        <dbReference type="SAM" id="Phobius"/>
    </source>
</evidence>
<evidence type="ECO:0008006" key="9">
    <source>
        <dbReference type="Google" id="ProtNLM"/>
    </source>
</evidence>
<keyword evidence="4 6" id="KW-0472">Membrane</keyword>
<dbReference type="GO" id="GO:0071944">
    <property type="term" value="C:cell periphery"/>
    <property type="evidence" value="ECO:0007669"/>
    <property type="project" value="UniProtKB-ARBA"/>
</dbReference>
<evidence type="ECO:0000256" key="2">
    <source>
        <dbReference type="ARBA" id="ARBA00022692"/>
    </source>
</evidence>
<feature type="transmembrane region" description="Helical" evidence="6">
    <location>
        <begin position="70"/>
        <end position="94"/>
    </location>
</feature>
<dbReference type="InterPro" id="IPR051694">
    <property type="entry name" value="Immunoregulatory_rcpt-like"/>
</dbReference>
<evidence type="ECO:0000313" key="7">
    <source>
        <dbReference type="EMBL" id="TGJ83311.1"/>
    </source>
</evidence>
<evidence type="ECO:0000256" key="4">
    <source>
        <dbReference type="ARBA" id="ARBA00023136"/>
    </source>
</evidence>
<feature type="region of interest" description="Disordered" evidence="5">
    <location>
        <begin position="102"/>
        <end position="123"/>
    </location>
</feature>
<sequence length="195" mass="20517">MGGHGANSIFQETSSKTTSTTASSTPTPTTSVKTVTAGGTVSLETVTVIPTSGTGSGASTSSQGGLSSGATAGVAIGVVAIVAILAGVGAFIYLHRKKRQHEEQLTSRPHSHLSGSQGVMSTPTTTMASIWDGENMSTGRRNSRLMPHDPRMDPFATSMYTRFENKSRESINTLQDNQDYSRKVLRTTNPDPPNE</sequence>
<dbReference type="PANTHER" id="PTHR15549">
    <property type="entry name" value="PAIRED IMMUNOGLOBULIN-LIKE TYPE 2 RECEPTOR"/>
    <property type="match status" value="1"/>
</dbReference>
<feature type="region of interest" description="Disordered" evidence="5">
    <location>
        <begin position="167"/>
        <end position="195"/>
    </location>
</feature>
<dbReference type="STRING" id="37992.A0A4Z0YVA2"/>
<dbReference type="AlphaFoldDB" id="A0A4Z0YVA2"/>
<keyword evidence="3 6" id="KW-1133">Transmembrane helix</keyword>
<comment type="caution">
    <text evidence="7">The sequence shown here is derived from an EMBL/GenBank/DDBJ whole genome shotgun (WGS) entry which is preliminary data.</text>
</comment>
<evidence type="ECO:0000256" key="1">
    <source>
        <dbReference type="ARBA" id="ARBA00004167"/>
    </source>
</evidence>
<accession>A0A4Z0YVA2</accession>
<proteinExistence type="predicted"/>
<keyword evidence="8" id="KW-1185">Reference proteome</keyword>
<gene>
    <name evidence="7" type="ORF">E0Z10_g5461</name>
</gene>
<feature type="compositionally biased region" description="Low complexity" evidence="5">
    <location>
        <begin position="13"/>
        <end position="36"/>
    </location>
</feature>